<evidence type="ECO:0000313" key="9">
    <source>
        <dbReference type="EMBL" id="MST72884.1"/>
    </source>
</evidence>
<feature type="domain" description="PTS EIIB type-4" evidence="8">
    <location>
        <begin position="1"/>
        <end position="166"/>
    </location>
</feature>
<dbReference type="Gene3D" id="3.40.35.10">
    <property type="entry name" value="Phosphotransferase system, sorbose subfamily IIB component"/>
    <property type="match status" value="1"/>
</dbReference>
<dbReference type="RefSeq" id="WP_154435463.1">
    <property type="nucleotide sequence ID" value="NZ_VUNC01000005.1"/>
</dbReference>
<dbReference type="InterPro" id="IPR004720">
    <property type="entry name" value="PTS_IIB_sorbose-sp"/>
</dbReference>
<keyword evidence="3" id="KW-0963">Cytoplasm</keyword>
<dbReference type="SUPFAM" id="SSF52728">
    <property type="entry name" value="PTS IIb component"/>
    <property type="match status" value="1"/>
</dbReference>
<evidence type="ECO:0000256" key="3">
    <source>
        <dbReference type="ARBA" id="ARBA00022490"/>
    </source>
</evidence>
<evidence type="ECO:0000256" key="1">
    <source>
        <dbReference type="ARBA" id="ARBA00004496"/>
    </source>
</evidence>
<name>A0A6N7XPH1_9ACTN</name>
<comment type="caution">
    <text evidence="9">The sequence shown here is derived from an EMBL/GenBank/DDBJ whole genome shotgun (WGS) entry which is preliminary data.</text>
</comment>
<keyword evidence="7" id="KW-0418">Kinase</keyword>
<dbReference type="AlphaFoldDB" id="A0A6N7XPH1"/>
<keyword evidence="2" id="KW-0813">Transport</keyword>
<evidence type="ECO:0000259" key="8">
    <source>
        <dbReference type="PROSITE" id="PS51101"/>
    </source>
</evidence>
<organism evidence="9 10">
    <name type="scientific">Olsenella porci</name>
    <dbReference type="NCBI Taxonomy" id="2652279"/>
    <lineage>
        <taxon>Bacteria</taxon>
        <taxon>Bacillati</taxon>
        <taxon>Actinomycetota</taxon>
        <taxon>Coriobacteriia</taxon>
        <taxon>Coriobacteriales</taxon>
        <taxon>Atopobiaceae</taxon>
        <taxon>Olsenella</taxon>
    </lineage>
</organism>
<proteinExistence type="predicted"/>
<evidence type="ECO:0000256" key="2">
    <source>
        <dbReference type="ARBA" id="ARBA00022448"/>
    </source>
</evidence>
<dbReference type="Proteomes" id="UP000469325">
    <property type="component" value="Unassembled WGS sequence"/>
</dbReference>
<evidence type="ECO:0000256" key="5">
    <source>
        <dbReference type="ARBA" id="ARBA00022679"/>
    </source>
</evidence>
<dbReference type="EMBL" id="VUNC01000005">
    <property type="protein sequence ID" value="MST72884.1"/>
    <property type="molecule type" value="Genomic_DNA"/>
</dbReference>
<accession>A0A6N7XPH1</accession>
<evidence type="ECO:0000256" key="4">
    <source>
        <dbReference type="ARBA" id="ARBA00022597"/>
    </source>
</evidence>
<reference evidence="9 10" key="1">
    <citation type="submission" date="2019-08" db="EMBL/GenBank/DDBJ databases">
        <title>In-depth cultivation of the pig gut microbiome towards novel bacterial diversity and tailored functional studies.</title>
        <authorList>
            <person name="Wylensek D."/>
            <person name="Hitch T.C.A."/>
            <person name="Clavel T."/>
        </authorList>
    </citation>
    <scope>NUCLEOTIDE SEQUENCE [LARGE SCALE GENOMIC DNA]</scope>
    <source>
        <strain evidence="9 10">CA-Schmier-601-WT-1</strain>
    </source>
</reference>
<dbReference type="GO" id="GO:0009401">
    <property type="term" value="P:phosphoenolpyruvate-dependent sugar phosphotransferase system"/>
    <property type="evidence" value="ECO:0007669"/>
    <property type="project" value="UniProtKB-KW"/>
</dbReference>
<evidence type="ECO:0000256" key="7">
    <source>
        <dbReference type="ARBA" id="ARBA00022777"/>
    </source>
</evidence>
<keyword evidence="5" id="KW-0808">Transferase</keyword>
<dbReference type="GO" id="GO:0016301">
    <property type="term" value="F:kinase activity"/>
    <property type="evidence" value="ECO:0007669"/>
    <property type="project" value="UniProtKB-KW"/>
</dbReference>
<sequence length="166" mass="17953">MIVQIRVDDRLIHGQVALLWGKELNTKGIVVANDHAAQDKTQAATLKMACPQGQRLLIRSVKDAIGVANDPRGKDMRIFMLTQTVADAYEVASNCKGNVQAVNIANVGRFDRSDDAKKKLLTTGVNLNPEDLEAARKLCELGIPVIHQVGTTDAKTKVADLLAKLG</sequence>
<evidence type="ECO:0000313" key="10">
    <source>
        <dbReference type="Proteomes" id="UP000469325"/>
    </source>
</evidence>
<gene>
    <name evidence="9" type="ORF">FYJ68_07165</name>
</gene>
<evidence type="ECO:0000256" key="6">
    <source>
        <dbReference type="ARBA" id="ARBA00022683"/>
    </source>
</evidence>
<comment type="subcellular location">
    <subcellularLocation>
        <location evidence="1">Cytoplasm</location>
    </subcellularLocation>
</comment>
<dbReference type="GO" id="GO:0005737">
    <property type="term" value="C:cytoplasm"/>
    <property type="evidence" value="ECO:0007669"/>
    <property type="project" value="UniProtKB-SubCell"/>
</dbReference>
<dbReference type="Pfam" id="PF03830">
    <property type="entry name" value="PTSIIB_sorb"/>
    <property type="match status" value="1"/>
</dbReference>
<dbReference type="PROSITE" id="PS51101">
    <property type="entry name" value="PTS_EIIB_TYPE_4"/>
    <property type="match status" value="1"/>
</dbReference>
<dbReference type="InterPro" id="IPR036667">
    <property type="entry name" value="PTS_IIB_sorbose-sp_sf"/>
</dbReference>
<keyword evidence="4 9" id="KW-0762">Sugar transport</keyword>
<dbReference type="GO" id="GO:0008982">
    <property type="term" value="F:protein-N(PI)-phosphohistidine-sugar phosphotransferase activity"/>
    <property type="evidence" value="ECO:0007669"/>
    <property type="project" value="InterPro"/>
</dbReference>
<protein>
    <submittedName>
        <fullName evidence="9">PTS sugar transporter subunit IIB</fullName>
    </submittedName>
</protein>
<keyword evidence="10" id="KW-1185">Reference proteome</keyword>
<keyword evidence="6" id="KW-0598">Phosphotransferase system</keyword>